<dbReference type="Pfam" id="PF19573">
    <property type="entry name" value="DUF6089"/>
    <property type="match status" value="1"/>
</dbReference>
<evidence type="ECO:0000313" key="2">
    <source>
        <dbReference type="EMBL" id="ALO16568.1"/>
    </source>
</evidence>
<protein>
    <recommendedName>
        <fullName evidence="1">DUF6089 domain-containing protein</fullName>
    </recommendedName>
</protein>
<dbReference type="EMBL" id="CP013118">
    <property type="protein sequence ID" value="ALO16568.1"/>
    <property type="molecule type" value="Genomic_DNA"/>
</dbReference>
<keyword evidence="3" id="KW-1185">Reference proteome</keyword>
<sequence>MQKQLHMKFIAHFLLFVVIFISLTNSAEGQVYKWRKLRYELIAGGGVSNFMSDVGEAENSGLSKYFWTNVNTWRPVGVIGMRMAFSDRHKAKAVLSTGFLYANDAYGAWPENQYEVRTSITEISAQYEFYIIREQKKRNIYNFLGASQRFRNFVLPTYLFAGISGVYFNPKTLFDDEWVALRQYNTEVLPNGKETYFPVALAIPVGIGIQFKIAKYISVNIEAGWRLAFTDYMDDLGHGDYPDLEEAIANGDYTRAALSYRGHGFDRMSDQLRQSLEEYVPSGSRSVGEWYDQYQFVTATLNFKLKTGRKGQPRLRLYR</sequence>
<proteinExistence type="predicted"/>
<dbReference type="KEGG" id="blq:L21SP5_02948"/>
<gene>
    <name evidence="2" type="ORF">L21SP5_02948</name>
</gene>
<dbReference type="AlphaFoldDB" id="A0A0S2I2B0"/>
<dbReference type="Proteomes" id="UP000064893">
    <property type="component" value="Chromosome"/>
</dbReference>
<evidence type="ECO:0000259" key="1">
    <source>
        <dbReference type="Pfam" id="PF19573"/>
    </source>
</evidence>
<organism evidence="2 3">
    <name type="scientific">Salinivirga cyanobacteriivorans</name>
    <dbReference type="NCBI Taxonomy" id="1307839"/>
    <lineage>
        <taxon>Bacteria</taxon>
        <taxon>Pseudomonadati</taxon>
        <taxon>Bacteroidota</taxon>
        <taxon>Bacteroidia</taxon>
        <taxon>Bacteroidales</taxon>
        <taxon>Salinivirgaceae</taxon>
        <taxon>Salinivirga</taxon>
    </lineage>
</organism>
<dbReference type="InterPro" id="IPR045743">
    <property type="entry name" value="DUF6089"/>
</dbReference>
<name>A0A0S2I2B0_9BACT</name>
<accession>A0A0S2I2B0</accession>
<feature type="domain" description="DUF6089" evidence="1">
    <location>
        <begin position="45"/>
        <end position="235"/>
    </location>
</feature>
<dbReference type="STRING" id="1307839.L21SP5_02948"/>
<reference evidence="2 3" key="1">
    <citation type="submission" date="2015-11" db="EMBL/GenBank/DDBJ databases">
        <title>Description and complete genome sequence of a novel strain predominating in hypersaline microbial mats and representing a new family of the Bacteriodetes phylum.</title>
        <authorList>
            <person name="Spring S."/>
            <person name="Bunk B."/>
            <person name="Sproer C."/>
            <person name="Klenk H.-P."/>
        </authorList>
    </citation>
    <scope>NUCLEOTIDE SEQUENCE [LARGE SCALE GENOMIC DNA]</scope>
    <source>
        <strain evidence="2 3">L21-Spi-D4</strain>
    </source>
</reference>
<evidence type="ECO:0000313" key="3">
    <source>
        <dbReference type="Proteomes" id="UP000064893"/>
    </source>
</evidence>